<keyword evidence="2" id="KW-0812">Transmembrane</keyword>
<evidence type="ECO:0000313" key="4">
    <source>
        <dbReference type="Proteomes" id="UP000276215"/>
    </source>
</evidence>
<feature type="transmembrane region" description="Helical" evidence="2">
    <location>
        <begin position="63"/>
        <end position="84"/>
    </location>
</feature>
<proteinExistence type="predicted"/>
<organism evidence="3 4">
    <name type="scientific">Choiromyces venosus 120613-1</name>
    <dbReference type="NCBI Taxonomy" id="1336337"/>
    <lineage>
        <taxon>Eukaryota</taxon>
        <taxon>Fungi</taxon>
        <taxon>Dikarya</taxon>
        <taxon>Ascomycota</taxon>
        <taxon>Pezizomycotina</taxon>
        <taxon>Pezizomycetes</taxon>
        <taxon>Pezizales</taxon>
        <taxon>Tuberaceae</taxon>
        <taxon>Choiromyces</taxon>
    </lineage>
</organism>
<feature type="region of interest" description="Disordered" evidence="1">
    <location>
        <begin position="1"/>
        <end position="22"/>
    </location>
</feature>
<gene>
    <name evidence="3" type="ORF">L873DRAFT_515616</name>
</gene>
<evidence type="ECO:0000256" key="1">
    <source>
        <dbReference type="SAM" id="MobiDB-lite"/>
    </source>
</evidence>
<dbReference type="EMBL" id="ML120549">
    <property type="protein sequence ID" value="RPA89943.1"/>
    <property type="molecule type" value="Genomic_DNA"/>
</dbReference>
<sequence length="103" mass="11851">MSDEWLTTTVPQKTPKRPTRMHPFSPLWVRGLLVLQGGSPNQHPVSDFHDGFKVFILTLDDSLFSMFLSLLFFVWLLICPLDALRGLSTLTYQRHPFLGPHPF</sequence>
<keyword evidence="4" id="KW-1185">Reference proteome</keyword>
<evidence type="ECO:0000313" key="3">
    <source>
        <dbReference type="EMBL" id="RPA89943.1"/>
    </source>
</evidence>
<evidence type="ECO:0000256" key="2">
    <source>
        <dbReference type="SAM" id="Phobius"/>
    </source>
</evidence>
<dbReference type="AlphaFoldDB" id="A0A3N4IUT4"/>
<name>A0A3N4IUT4_9PEZI</name>
<reference evidence="3 4" key="1">
    <citation type="journal article" date="2018" name="Nat. Ecol. Evol.">
        <title>Pezizomycetes genomes reveal the molecular basis of ectomycorrhizal truffle lifestyle.</title>
        <authorList>
            <person name="Murat C."/>
            <person name="Payen T."/>
            <person name="Noel B."/>
            <person name="Kuo A."/>
            <person name="Morin E."/>
            <person name="Chen J."/>
            <person name="Kohler A."/>
            <person name="Krizsan K."/>
            <person name="Balestrini R."/>
            <person name="Da Silva C."/>
            <person name="Montanini B."/>
            <person name="Hainaut M."/>
            <person name="Levati E."/>
            <person name="Barry K.W."/>
            <person name="Belfiori B."/>
            <person name="Cichocki N."/>
            <person name="Clum A."/>
            <person name="Dockter R.B."/>
            <person name="Fauchery L."/>
            <person name="Guy J."/>
            <person name="Iotti M."/>
            <person name="Le Tacon F."/>
            <person name="Lindquist E.A."/>
            <person name="Lipzen A."/>
            <person name="Malagnac F."/>
            <person name="Mello A."/>
            <person name="Molinier V."/>
            <person name="Miyauchi S."/>
            <person name="Poulain J."/>
            <person name="Riccioni C."/>
            <person name="Rubini A."/>
            <person name="Sitrit Y."/>
            <person name="Splivallo R."/>
            <person name="Traeger S."/>
            <person name="Wang M."/>
            <person name="Zifcakova L."/>
            <person name="Wipf D."/>
            <person name="Zambonelli A."/>
            <person name="Paolocci F."/>
            <person name="Nowrousian M."/>
            <person name="Ottonello S."/>
            <person name="Baldrian P."/>
            <person name="Spatafora J.W."/>
            <person name="Henrissat B."/>
            <person name="Nagy L.G."/>
            <person name="Aury J.M."/>
            <person name="Wincker P."/>
            <person name="Grigoriev I.V."/>
            <person name="Bonfante P."/>
            <person name="Martin F.M."/>
        </authorList>
    </citation>
    <scope>NUCLEOTIDE SEQUENCE [LARGE SCALE GENOMIC DNA]</scope>
    <source>
        <strain evidence="3 4">120613-1</strain>
    </source>
</reference>
<protein>
    <submittedName>
        <fullName evidence="3">Uncharacterized protein</fullName>
    </submittedName>
</protein>
<dbReference type="Proteomes" id="UP000276215">
    <property type="component" value="Unassembled WGS sequence"/>
</dbReference>
<keyword evidence="2" id="KW-1133">Transmembrane helix</keyword>
<feature type="compositionally biased region" description="Polar residues" evidence="1">
    <location>
        <begin position="1"/>
        <end position="12"/>
    </location>
</feature>
<keyword evidence="2" id="KW-0472">Membrane</keyword>
<accession>A0A3N4IUT4</accession>